<reference evidence="16" key="1">
    <citation type="submission" date="2022-11" db="UniProtKB">
        <authorList>
            <consortium name="WormBaseParasite"/>
        </authorList>
    </citation>
    <scope>IDENTIFICATION</scope>
</reference>
<keyword evidence="6" id="KW-0732">Signal</keyword>
<dbReference type="Proteomes" id="UP000887566">
    <property type="component" value="Unplaced"/>
</dbReference>
<dbReference type="InterPro" id="IPR018000">
    <property type="entry name" value="Neurotransmitter_ion_chnl_CS"/>
</dbReference>
<evidence type="ECO:0000256" key="7">
    <source>
        <dbReference type="ARBA" id="ARBA00022989"/>
    </source>
</evidence>
<evidence type="ECO:0000256" key="6">
    <source>
        <dbReference type="ARBA" id="ARBA00022729"/>
    </source>
</evidence>
<evidence type="ECO:0000256" key="8">
    <source>
        <dbReference type="ARBA" id="ARBA00023065"/>
    </source>
</evidence>
<feature type="region of interest" description="Disordered" evidence="12">
    <location>
        <begin position="375"/>
        <end position="402"/>
    </location>
</feature>
<dbReference type="PANTHER" id="PTHR18945">
    <property type="entry name" value="NEUROTRANSMITTER GATED ION CHANNEL"/>
    <property type="match status" value="1"/>
</dbReference>
<dbReference type="PRINTS" id="PR00253">
    <property type="entry name" value="GABAARECEPTR"/>
</dbReference>
<dbReference type="PRINTS" id="PR00252">
    <property type="entry name" value="NRIONCHANNEL"/>
</dbReference>
<evidence type="ECO:0000259" key="14">
    <source>
        <dbReference type="Pfam" id="PF02932"/>
    </source>
</evidence>
<dbReference type="WBParaSite" id="PSAMB.scaffold808size41070.g8795.t1">
    <property type="protein sequence ID" value="PSAMB.scaffold808size41070.g8795.t1"/>
    <property type="gene ID" value="PSAMB.scaffold808size41070.g8795"/>
</dbReference>
<dbReference type="InterPro" id="IPR006028">
    <property type="entry name" value="GABAA/Glycine_rcpt"/>
</dbReference>
<dbReference type="InterPro" id="IPR006029">
    <property type="entry name" value="Neurotrans-gated_channel_TM"/>
</dbReference>
<evidence type="ECO:0000259" key="13">
    <source>
        <dbReference type="Pfam" id="PF02931"/>
    </source>
</evidence>
<keyword evidence="3 11" id="KW-0813">Transport</keyword>
<keyword evidence="4" id="KW-1003">Cell membrane</keyword>
<dbReference type="AlphaFoldDB" id="A0A914XGX4"/>
<keyword evidence="15" id="KW-1185">Reference proteome</keyword>
<keyword evidence="8 11" id="KW-0406">Ion transport</keyword>
<keyword evidence="9 11" id="KW-0472">Membrane</keyword>
<dbReference type="InterPro" id="IPR038050">
    <property type="entry name" value="Neuro_actylchol_rec"/>
</dbReference>
<evidence type="ECO:0000313" key="15">
    <source>
        <dbReference type="Proteomes" id="UP000887566"/>
    </source>
</evidence>
<evidence type="ECO:0000256" key="2">
    <source>
        <dbReference type="ARBA" id="ARBA00004236"/>
    </source>
</evidence>
<evidence type="ECO:0000256" key="9">
    <source>
        <dbReference type="ARBA" id="ARBA00023136"/>
    </source>
</evidence>
<dbReference type="Gene3D" id="1.20.58.390">
    <property type="entry name" value="Neurotransmitter-gated ion-channel transmembrane domain"/>
    <property type="match status" value="1"/>
</dbReference>
<name>A0A914XGX4_9BILA</name>
<evidence type="ECO:0000313" key="16">
    <source>
        <dbReference type="WBParaSite" id="PSAMB.scaffold808size41070.g8795.t1"/>
    </source>
</evidence>
<evidence type="ECO:0000256" key="3">
    <source>
        <dbReference type="ARBA" id="ARBA00022448"/>
    </source>
</evidence>
<dbReference type="Pfam" id="PF02932">
    <property type="entry name" value="Neur_chan_memb"/>
    <property type="match status" value="1"/>
</dbReference>
<dbReference type="CDD" id="cd19049">
    <property type="entry name" value="LGIC_TM_anion"/>
    <property type="match status" value="1"/>
</dbReference>
<dbReference type="SUPFAM" id="SSF63712">
    <property type="entry name" value="Nicotinic receptor ligand binding domain-like"/>
    <property type="match status" value="1"/>
</dbReference>
<dbReference type="InterPro" id="IPR036719">
    <property type="entry name" value="Neuro-gated_channel_TM_sf"/>
</dbReference>
<feature type="transmembrane region" description="Helical" evidence="11">
    <location>
        <begin position="280"/>
        <end position="302"/>
    </location>
</feature>
<evidence type="ECO:0000256" key="1">
    <source>
        <dbReference type="ARBA" id="ARBA00004141"/>
    </source>
</evidence>
<evidence type="ECO:0000256" key="11">
    <source>
        <dbReference type="RuleBase" id="RU000687"/>
    </source>
</evidence>
<dbReference type="InterPro" id="IPR006202">
    <property type="entry name" value="Neur_chan_lig-bd"/>
</dbReference>
<feature type="compositionally biased region" description="Polar residues" evidence="12">
    <location>
        <begin position="376"/>
        <end position="388"/>
    </location>
</feature>
<proteinExistence type="inferred from homology"/>
<dbReference type="InterPro" id="IPR006201">
    <property type="entry name" value="Neur_channel"/>
</dbReference>
<feature type="domain" description="Neurotransmitter-gated ion-channel transmembrane" evidence="14">
    <location>
        <begin position="288"/>
        <end position="372"/>
    </location>
</feature>
<evidence type="ECO:0000256" key="4">
    <source>
        <dbReference type="ARBA" id="ARBA00022475"/>
    </source>
</evidence>
<sequence length="484" mass="56000">MTAAVAWSTCTLQFVLYFFFAFLPKVTEQSVTVELLNQQRHLEHHRDQEVDQLTTADNSAYTVDPPTKNCTSDKTIIEDLLHTYKFFRRPSEIGVKVWIEVWVQEVNAINELTSDFDMDIYVTELWIDLALSFEHMNPCKYNLSLNSEILAQIWKPNTVFINSKHARIHKSPFENIFLMIYPNGTVWVNYRVRVKGPCEMDFSSFPMDHQTCHLTLESFNYNQQEVDMRWINNTPISLLKETITLPDFTLTKYSAETVAVPYPAGIWNELTMKFTFSRRYGWYIFQAYIPTYLTIFISWISFCLGSKMIPARTMLGVNSLLALTFQFGNVMSNLPRVSYVKALDVWMLVCLTFVFSSLIELAVVGAMTQERPLIPTSPSSGSVASQTPKCRHRRPEGSSGYGSTTFVETTLSSKSRNRAPSVGRSESLLLLDSYYELRRQKGSIDRIRTKMTVDKLDRLSCYAFPSMFILFNITYWTYYLTRDH</sequence>
<keyword evidence="5 11" id="KW-0812">Transmembrane</keyword>
<comment type="caution">
    <text evidence="11">Lacks conserved residue(s) required for the propagation of feature annotation.</text>
</comment>
<dbReference type="CDD" id="cd18990">
    <property type="entry name" value="LGIC_ECD_GABAAR"/>
    <property type="match status" value="1"/>
</dbReference>
<evidence type="ECO:0000256" key="10">
    <source>
        <dbReference type="ARBA" id="ARBA00023303"/>
    </source>
</evidence>
<dbReference type="PROSITE" id="PS00236">
    <property type="entry name" value="NEUROTR_ION_CHANNEL"/>
    <property type="match status" value="1"/>
</dbReference>
<dbReference type="GO" id="GO:0005886">
    <property type="term" value="C:plasma membrane"/>
    <property type="evidence" value="ECO:0007669"/>
    <property type="project" value="UniProtKB-SubCell"/>
</dbReference>
<dbReference type="GO" id="GO:0005230">
    <property type="term" value="F:extracellular ligand-gated monoatomic ion channel activity"/>
    <property type="evidence" value="ECO:0007669"/>
    <property type="project" value="InterPro"/>
</dbReference>
<organism evidence="15 16">
    <name type="scientific">Plectus sambesii</name>
    <dbReference type="NCBI Taxonomy" id="2011161"/>
    <lineage>
        <taxon>Eukaryota</taxon>
        <taxon>Metazoa</taxon>
        <taxon>Ecdysozoa</taxon>
        <taxon>Nematoda</taxon>
        <taxon>Chromadorea</taxon>
        <taxon>Plectida</taxon>
        <taxon>Plectina</taxon>
        <taxon>Plectoidea</taxon>
        <taxon>Plectidae</taxon>
        <taxon>Plectus</taxon>
    </lineage>
</organism>
<evidence type="ECO:0000256" key="12">
    <source>
        <dbReference type="SAM" id="MobiDB-lite"/>
    </source>
</evidence>
<keyword evidence="10 11" id="KW-0407">Ion channel</keyword>
<evidence type="ECO:0000256" key="5">
    <source>
        <dbReference type="ARBA" id="ARBA00022692"/>
    </source>
</evidence>
<accession>A0A914XGX4</accession>
<feature type="transmembrane region" description="Helical" evidence="11">
    <location>
        <begin position="459"/>
        <end position="478"/>
    </location>
</feature>
<dbReference type="InterPro" id="IPR036734">
    <property type="entry name" value="Neur_chan_lig-bd_sf"/>
</dbReference>
<comment type="subcellular location">
    <subcellularLocation>
        <location evidence="2">Cell membrane</location>
    </subcellularLocation>
    <subcellularLocation>
        <location evidence="1">Membrane</location>
        <topology evidence="1">Multi-pass membrane protein</topology>
    </subcellularLocation>
</comment>
<keyword evidence="7 11" id="KW-1133">Transmembrane helix</keyword>
<dbReference type="Gene3D" id="2.70.170.10">
    <property type="entry name" value="Neurotransmitter-gated ion-channel ligand-binding domain"/>
    <property type="match status" value="1"/>
</dbReference>
<dbReference type="Pfam" id="PF02931">
    <property type="entry name" value="Neur_chan_LBD"/>
    <property type="match status" value="1"/>
</dbReference>
<dbReference type="SUPFAM" id="SSF90112">
    <property type="entry name" value="Neurotransmitter-gated ion-channel transmembrane pore"/>
    <property type="match status" value="1"/>
</dbReference>
<feature type="transmembrane region" description="Helical" evidence="11">
    <location>
        <begin position="346"/>
        <end position="367"/>
    </location>
</feature>
<feature type="domain" description="Neurotransmitter-gated ion-channel ligand-binding" evidence="13">
    <location>
        <begin position="74"/>
        <end position="279"/>
    </location>
</feature>
<comment type="similarity">
    <text evidence="11">Belongs to the ligand-gated ion channel (TC 1.A.9) family.</text>
</comment>
<dbReference type="GO" id="GO:0004888">
    <property type="term" value="F:transmembrane signaling receptor activity"/>
    <property type="evidence" value="ECO:0007669"/>
    <property type="project" value="InterPro"/>
</dbReference>
<protein>
    <submittedName>
        <fullName evidence="16">Uncharacterized protein</fullName>
    </submittedName>
</protein>